<name>A0AAV5QP44_9ASCO</name>
<comment type="caution">
    <text evidence="2">The sequence shown here is derived from an EMBL/GenBank/DDBJ whole genome shotgun (WGS) entry which is preliminary data.</text>
</comment>
<dbReference type="InterPro" id="IPR011012">
    <property type="entry name" value="Longin-like_dom_sf"/>
</dbReference>
<dbReference type="GeneID" id="90074356"/>
<dbReference type="Pfam" id="PF04628">
    <property type="entry name" value="Sedlin_N"/>
    <property type="match status" value="1"/>
</dbReference>
<dbReference type="InterPro" id="IPR006722">
    <property type="entry name" value="Sedlin"/>
</dbReference>
<evidence type="ECO:0000256" key="1">
    <source>
        <dbReference type="SAM" id="MobiDB-lite"/>
    </source>
</evidence>
<sequence>MGAPIYFVALITRDNRPLHIQKFSPFEKSSQGESEIQDDDKATTSGDTVDASPCFVDSRSANELLKYNFLSNMALDVFSSALYEPSSVDQNCSLLFVEDGISVYGYETNTGLKIVVGTATHGAGARGAGVISEESGGSGNGGGFIGVGGGDVGKSLDGIFKNIHKAYLRLICNPFQPLDENAVISSKKLDKSIVEVVEVWNGQQ</sequence>
<dbReference type="RefSeq" id="XP_064853377.1">
    <property type="nucleotide sequence ID" value="XM_064997305.1"/>
</dbReference>
<evidence type="ECO:0000313" key="3">
    <source>
        <dbReference type="Proteomes" id="UP001360560"/>
    </source>
</evidence>
<dbReference type="GO" id="GO:0006888">
    <property type="term" value="P:endoplasmic reticulum to Golgi vesicle-mediated transport"/>
    <property type="evidence" value="ECO:0007669"/>
    <property type="project" value="InterPro"/>
</dbReference>
<dbReference type="AlphaFoldDB" id="A0AAV5QP44"/>
<reference evidence="2 3" key="1">
    <citation type="journal article" date="2023" name="Elife">
        <title>Identification of key yeast species and microbe-microbe interactions impacting larval growth of Drosophila in the wild.</title>
        <authorList>
            <person name="Mure A."/>
            <person name="Sugiura Y."/>
            <person name="Maeda R."/>
            <person name="Honda K."/>
            <person name="Sakurai N."/>
            <person name="Takahashi Y."/>
            <person name="Watada M."/>
            <person name="Katoh T."/>
            <person name="Gotoh A."/>
            <person name="Gotoh Y."/>
            <person name="Taniguchi I."/>
            <person name="Nakamura K."/>
            <person name="Hayashi T."/>
            <person name="Katayama T."/>
            <person name="Uemura T."/>
            <person name="Hattori Y."/>
        </authorList>
    </citation>
    <scope>NUCLEOTIDE SEQUENCE [LARGE SCALE GENOMIC DNA]</scope>
    <source>
        <strain evidence="2 3">SC-9</strain>
    </source>
</reference>
<proteinExistence type="predicted"/>
<dbReference type="GO" id="GO:0005737">
    <property type="term" value="C:cytoplasm"/>
    <property type="evidence" value="ECO:0007669"/>
    <property type="project" value="GOC"/>
</dbReference>
<dbReference type="Proteomes" id="UP001360560">
    <property type="component" value="Unassembled WGS sequence"/>
</dbReference>
<gene>
    <name evidence="2" type="ORF">DASC09_037060</name>
</gene>
<dbReference type="PANTHER" id="PTHR12403">
    <property type="entry name" value="TRAFFICKING PROTEIN PARTICLE COMPLEX SUBUNIT 2"/>
    <property type="match status" value="1"/>
</dbReference>
<dbReference type="SUPFAM" id="SSF64356">
    <property type="entry name" value="SNARE-like"/>
    <property type="match status" value="1"/>
</dbReference>
<dbReference type="EMBL" id="BTFZ01000011">
    <property type="protein sequence ID" value="GMM36381.1"/>
    <property type="molecule type" value="Genomic_DNA"/>
</dbReference>
<accession>A0AAV5QP44</accession>
<feature type="region of interest" description="Disordered" evidence="1">
    <location>
        <begin position="23"/>
        <end position="48"/>
    </location>
</feature>
<organism evidence="2 3">
    <name type="scientific">Saccharomycopsis crataegensis</name>
    <dbReference type="NCBI Taxonomy" id="43959"/>
    <lineage>
        <taxon>Eukaryota</taxon>
        <taxon>Fungi</taxon>
        <taxon>Dikarya</taxon>
        <taxon>Ascomycota</taxon>
        <taxon>Saccharomycotina</taxon>
        <taxon>Saccharomycetes</taxon>
        <taxon>Saccharomycopsidaceae</taxon>
        <taxon>Saccharomycopsis</taxon>
    </lineage>
</organism>
<protein>
    <submittedName>
        <fullName evidence="2">Uncharacterized protein</fullName>
    </submittedName>
</protein>
<dbReference type="Gene3D" id="3.30.450.70">
    <property type="match status" value="1"/>
</dbReference>
<keyword evidence="3" id="KW-1185">Reference proteome</keyword>
<evidence type="ECO:0000313" key="2">
    <source>
        <dbReference type="EMBL" id="GMM36381.1"/>
    </source>
</evidence>